<dbReference type="PROSITE" id="PS50883">
    <property type="entry name" value="EAL"/>
    <property type="match status" value="1"/>
</dbReference>
<evidence type="ECO:0000259" key="2">
    <source>
        <dbReference type="PROSITE" id="PS50113"/>
    </source>
</evidence>
<dbReference type="InterPro" id="IPR000160">
    <property type="entry name" value="GGDEF_dom"/>
</dbReference>
<dbReference type="Pfam" id="PF08447">
    <property type="entry name" value="PAS_3"/>
    <property type="match status" value="2"/>
</dbReference>
<accession>A0AAW3JT95</accession>
<dbReference type="SMART" id="SM00267">
    <property type="entry name" value="GGDEF"/>
    <property type="match status" value="1"/>
</dbReference>
<dbReference type="SMART" id="SM00086">
    <property type="entry name" value="PAC"/>
    <property type="match status" value="2"/>
</dbReference>
<dbReference type="Gene3D" id="3.30.70.270">
    <property type="match status" value="1"/>
</dbReference>
<sequence>MDGKIFEKLIEVSECAFFISKPGGEMEITYASKKFYSILQYTKEEFQEKFKNSLMAVILPEEKQKVKNLIARQFAAGGAVNIECRVKRKDGTTAWLSISAKTLLHMSENRFFCSCLDITKSRNNVENMFKAKHEIDVIANSIPGGVLKIRMKDMKILYANDGYYMLSGYSRAEFHINFGDYCDKIIYPADMKMVKSVFGTTVENNGLLGFEHRIVGKTGHTKWLYVNGRKIDDESGEDVYLCVLMDVTSRKSMEAEFEENIRRFKYVSEYLKETMWTYDINNKTFTRSGSLGESFSKENFLRTWDDMPEMLELFHPDDAKIFEKNVKNRIENIGSSRYIYRIRDNSSMFRNVEICAVSVSDNGNDKPDKIYTVTRLVDNAEEISSRLDHEREEISERNKLVNMAKSAQAQAEDNITSLMPYASFMNKAEKILSKRKEKEHYALVCADINEFRKFSHHYGFSISNRILEEFSKTLLNNLAKEGVCSRVDGDYFVLLTKYESHKELLRMMSEMVRARNVAEEEEKDVNIEFGTTTGIYLVQESDCELLEMLEKADMARRSIKGLRGNHYAIYTDDLKSEQFKEEETISEVYDAVRNNDIEICYMPRIKGDREKIVGCKAVPRVQLKDGHVLESDELTRLIERGGKLSSFALATLSTVCCSVGAWKKLGNKIVPFSIEMTASELSIHNVVKKIDDIVVEKNGLEPKDVIIEIQERYLADMTTVLEMAIEKLCGMGYNVVISRFGTDHTAIHSIRKLNVTGIKFHGEYFNEYMTSEKECIILSKTVEMAKSLGLTVTCGGIHTPMHEEFAKKIGCEMFEGDMYYGAVRANVFEKCFLSNL</sequence>
<dbReference type="SMART" id="SM00052">
    <property type="entry name" value="EAL"/>
    <property type="match status" value="1"/>
</dbReference>
<proteinExistence type="predicted"/>
<evidence type="ECO:0000259" key="4">
    <source>
        <dbReference type="PROSITE" id="PS50887"/>
    </source>
</evidence>
<dbReference type="InterPro" id="IPR052155">
    <property type="entry name" value="Biofilm_reg_signaling"/>
</dbReference>
<dbReference type="CDD" id="cd01948">
    <property type="entry name" value="EAL"/>
    <property type="match status" value="1"/>
</dbReference>
<dbReference type="NCBIfam" id="TIGR00229">
    <property type="entry name" value="sensory_box"/>
    <property type="match status" value="2"/>
</dbReference>
<dbReference type="InterPro" id="IPR001610">
    <property type="entry name" value="PAC"/>
</dbReference>
<dbReference type="CDD" id="cd00130">
    <property type="entry name" value="PAS"/>
    <property type="match status" value="2"/>
</dbReference>
<feature type="domain" description="GGDEF" evidence="4">
    <location>
        <begin position="439"/>
        <end position="572"/>
    </location>
</feature>
<dbReference type="InterPro" id="IPR013655">
    <property type="entry name" value="PAS_fold_3"/>
</dbReference>
<dbReference type="PROSITE" id="PS50112">
    <property type="entry name" value="PAS"/>
    <property type="match status" value="2"/>
</dbReference>
<feature type="domain" description="PAC" evidence="2">
    <location>
        <begin position="208"/>
        <end position="259"/>
    </location>
</feature>
<evidence type="ECO:0000313" key="5">
    <source>
        <dbReference type="EMBL" id="KQC85759.1"/>
    </source>
</evidence>
<keyword evidence="6" id="KW-1185">Reference proteome</keyword>
<comment type="caution">
    <text evidence="5">The sequence shown here is derived from an EMBL/GenBank/DDBJ whole genome shotgun (WGS) entry which is preliminary data.</text>
</comment>
<dbReference type="PANTHER" id="PTHR44757:SF2">
    <property type="entry name" value="BIOFILM ARCHITECTURE MAINTENANCE PROTEIN MBAA"/>
    <property type="match status" value="1"/>
</dbReference>
<evidence type="ECO:0000259" key="1">
    <source>
        <dbReference type="PROSITE" id="PS50112"/>
    </source>
</evidence>
<dbReference type="NCBIfam" id="TIGR00254">
    <property type="entry name" value="GGDEF"/>
    <property type="match status" value="1"/>
</dbReference>
<dbReference type="InterPro" id="IPR001633">
    <property type="entry name" value="EAL_dom"/>
</dbReference>
<dbReference type="InterPro" id="IPR000700">
    <property type="entry name" value="PAS-assoc_C"/>
</dbReference>
<dbReference type="EMBL" id="LLKB01000001">
    <property type="protein sequence ID" value="KQC85759.1"/>
    <property type="molecule type" value="Genomic_DNA"/>
</dbReference>
<organism evidence="5 6">
    <name type="scientific">Butyribacter intestini</name>
    <dbReference type="NCBI Taxonomy" id="1703332"/>
    <lineage>
        <taxon>Bacteria</taxon>
        <taxon>Bacillati</taxon>
        <taxon>Bacillota</taxon>
        <taxon>Clostridia</taxon>
        <taxon>Lachnospirales</taxon>
        <taxon>Lachnospiraceae</taxon>
        <taxon>Butyribacter</taxon>
    </lineage>
</organism>
<dbReference type="Pfam" id="PF00990">
    <property type="entry name" value="GGDEF"/>
    <property type="match status" value="1"/>
</dbReference>
<feature type="domain" description="PAS" evidence="1">
    <location>
        <begin position="2"/>
        <end position="77"/>
    </location>
</feature>
<dbReference type="SUPFAM" id="SSF55073">
    <property type="entry name" value="Nucleotide cyclase"/>
    <property type="match status" value="1"/>
</dbReference>
<dbReference type="SMART" id="SM00091">
    <property type="entry name" value="PAS"/>
    <property type="match status" value="3"/>
</dbReference>
<dbReference type="InterPro" id="IPR043128">
    <property type="entry name" value="Rev_trsase/Diguanyl_cyclase"/>
</dbReference>
<dbReference type="InterPro" id="IPR000014">
    <property type="entry name" value="PAS"/>
</dbReference>
<dbReference type="Proteomes" id="UP000050833">
    <property type="component" value="Unassembled WGS sequence"/>
</dbReference>
<dbReference type="InterPro" id="IPR035965">
    <property type="entry name" value="PAS-like_dom_sf"/>
</dbReference>
<dbReference type="Gene3D" id="3.20.20.450">
    <property type="entry name" value="EAL domain"/>
    <property type="match status" value="1"/>
</dbReference>
<evidence type="ECO:0000313" key="6">
    <source>
        <dbReference type="Proteomes" id="UP000050833"/>
    </source>
</evidence>
<dbReference type="InterPro" id="IPR035919">
    <property type="entry name" value="EAL_sf"/>
</dbReference>
<gene>
    <name evidence="5" type="ORF">APZ18_00695</name>
</gene>
<evidence type="ECO:0000259" key="3">
    <source>
        <dbReference type="PROSITE" id="PS50883"/>
    </source>
</evidence>
<dbReference type="PROSITE" id="PS50887">
    <property type="entry name" value="GGDEF"/>
    <property type="match status" value="1"/>
</dbReference>
<dbReference type="PANTHER" id="PTHR44757">
    <property type="entry name" value="DIGUANYLATE CYCLASE DGCP"/>
    <property type="match status" value="1"/>
</dbReference>
<protein>
    <submittedName>
        <fullName evidence="5">Uncharacterized protein</fullName>
    </submittedName>
</protein>
<dbReference type="AlphaFoldDB" id="A0AAW3JT95"/>
<dbReference type="SUPFAM" id="SSF141868">
    <property type="entry name" value="EAL domain-like"/>
    <property type="match status" value="1"/>
</dbReference>
<reference evidence="5 6" key="1">
    <citation type="submission" date="2015-10" db="EMBL/GenBank/DDBJ databases">
        <title>Butyribacter intestini gen. nov., sp. nov., a butyric acid-producing bacterium of the family Lachnospiraceae isolated from the human faeces.</title>
        <authorList>
            <person name="Zou Y."/>
            <person name="Xue W."/>
            <person name="Luo G."/>
            <person name="Lv M."/>
        </authorList>
    </citation>
    <scope>NUCLEOTIDE SEQUENCE [LARGE SCALE GENOMIC DNA]</scope>
    <source>
        <strain evidence="5 6">TF01-11</strain>
    </source>
</reference>
<dbReference type="Gene3D" id="3.30.450.20">
    <property type="entry name" value="PAS domain"/>
    <property type="match status" value="3"/>
</dbReference>
<dbReference type="SUPFAM" id="SSF55785">
    <property type="entry name" value="PYP-like sensor domain (PAS domain)"/>
    <property type="match status" value="2"/>
</dbReference>
<dbReference type="InterPro" id="IPR029787">
    <property type="entry name" value="Nucleotide_cyclase"/>
</dbReference>
<dbReference type="RefSeq" id="WP_055940618.1">
    <property type="nucleotide sequence ID" value="NZ_JAQDCV010000006.1"/>
</dbReference>
<feature type="domain" description="EAL" evidence="3">
    <location>
        <begin position="581"/>
        <end position="836"/>
    </location>
</feature>
<dbReference type="Pfam" id="PF00563">
    <property type="entry name" value="EAL"/>
    <property type="match status" value="1"/>
</dbReference>
<feature type="domain" description="PAS" evidence="1">
    <location>
        <begin position="131"/>
        <end position="205"/>
    </location>
</feature>
<dbReference type="PROSITE" id="PS50113">
    <property type="entry name" value="PAC"/>
    <property type="match status" value="1"/>
</dbReference>
<name>A0AAW3JT95_9FIRM</name>